<dbReference type="GO" id="GO:0016787">
    <property type="term" value="F:hydrolase activity"/>
    <property type="evidence" value="ECO:0007669"/>
    <property type="project" value="UniProtKB-KW"/>
</dbReference>
<protein>
    <submittedName>
        <fullName evidence="3">Large multifunctional protein- glycosyl hydrolase</fullName>
    </submittedName>
</protein>
<feature type="compositionally biased region" description="Basic and acidic residues" evidence="1">
    <location>
        <begin position="28"/>
        <end position="41"/>
    </location>
</feature>
<evidence type="ECO:0000313" key="4">
    <source>
        <dbReference type="Proteomes" id="UP000614460"/>
    </source>
</evidence>
<dbReference type="Pfam" id="PF06439">
    <property type="entry name" value="3keto-disac_hyd"/>
    <property type="match status" value="1"/>
</dbReference>
<organism evidence="3 4">
    <name type="scientific">Sphingobacterium cellulitidis</name>
    <dbReference type="NCBI Taxonomy" id="1768011"/>
    <lineage>
        <taxon>Bacteria</taxon>
        <taxon>Pseudomonadati</taxon>
        <taxon>Bacteroidota</taxon>
        <taxon>Sphingobacteriia</taxon>
        <taxon>Sphingobacteriales</taxon>
        <taxon>Sphingobacteriaceae</taxon>
        <taxon>Sphingobacterium</taxon>
    </lineage>
</organism>
<reference evidence="3" key="2">
    <citation type="submission" date="2020-09" db="EMBL/GenBank/DDBJ databases">
        <authorList>
            <person name="Sun Q."/>
            <person name="Zhou Y."/>
        </authorList>
    </citation>
    <scope>NUCLEOTIDE SEQUENCE</scope>
    <source>
        <strain evidence="3">CGMCC 1.15966</strain>
    </source>
</reference>
<gene>
    <name evidence="3" type="ORF">GCM10011516_13700</name>
</gene>
<proteinExistence type="predicted"/>
<keyword evidence="3" id="KW-0378">Hydrolase</keyword>
<evidence type="ECO:0000256" key="1">
    <source>
        <dbReference type="SAM" id="MobiDB-lite"/>
    </source>
</evidence>
<sequence>MIKQFVYGLAISSILGLGLTSCQNGTQEKADNQEKKEEVEHNPASQTIPEESKELLGRWDLNVDKNGKQVPSWIEIKLSGFTTLVGYWVGDSGSSRPISHIKLQDGKFSFAIPPQWEGGEGDVVIEGELAGADLKGTITNNNGEKYTFTGTKAPYLNRTAAPKWGTPVELFNGKDLTGWKPSNDKNKWVVKDGILTNEEAGANLITEKSFEDFKLNLEFKYPEGSNSGVYLRGRYEVQIEDSPKDRHPGNLYFGAIYGFLTPNAMVTNGPNEWNNMEITLVGRLVTVAINGQTVINQQEIPGITGGALDSKEGEPGPLYIQGDHGPIEFRKITITEAQK</sequence>
<feature type="region of interest" description="Disordered" evidence="1">
    <location>
        <begin position="25"/>
        <end position="49"/>
    </location>
</feature>
<comment type="caution">
    <text evidence="3">The sequence shown here is derived from an EMBL/GenBank/DDBJ whole genome shotgun (WGS) entry which is preliminary data.</text>
</comment>
<dbReference type="RefSeq" id="WP_094258214.1">
    <property type="nucleotide sequence ID" value="NZ_BMKM01000002.1"/>
</dbReference>
<dbReference type="Gene3D" id="2.60.120.560">
    <property type="entry name" value="Exo-inulinase, domain 1"/>
    <property type="match status" value="1"/>
</dbReference>
<evidence type="ECO:0000259" key="2">
    <source>
        <dbReference type="Pfam" id="PF06439"/>
    </source>
</evidence>
<dbReference type="Proteomes" id="UP000614460">
    <property type="component" value="Unassembled WGS sequence"/>
</dbReference>
<feature type="domain" description="3-keto-alpha-glucoside-1,2-lyase/3-keto-2-hydroxy-glucal hydratase" evidence="2">
    <location>
        <begin position="168"/>
        <end position="335"/>
    </location>
</feature>
<evidence type="ECO:0000313" key="3">
    <source>
        <dbReference type="EMBL" id="GGE17253.1"/>
    </source>
</evidence>
<dbReference type="AlphaFoldDB" id="A0A8H9KX72"/>
<name>A0A8H9KX72_9SPHI</name>
<keyword evidence="4" id="KW-1185">Reference proteome</keyword>
<dbReference type="PROSITE" id="PS51257">
    <property type="entry name" value="PROKAR_LIPOPROTEIN"/>
    <property type="match status" value="1"/>
</dbReference>
<reference evidence="3" key="1">
    <citation type="journal article" date="2014" name="Int. J. Syst. Evol. Microbiol.">
        <title>Complete genome sequence of Corynebacterium casei LMG S-19264T (=DSM 44701T), isolated from a smear-ripened cheese.</title>
        <authorList>
            <consortium name="US DOE Joint Genome Institute (JGI-PGF)"/>
            <person name="Walter F."/>
            <person name="Albersmeier A."/>
            <person name="Kalinowski J."/>
            <person name="Ruckert C."/>
        </authorList>
    </citation>
    <scope>NUCLEOTIDE SEQUENCE</scope>
    <source>
        <strain evidence="3">CGMCC 1.15966</strain>
    </source>
</reference>
<dbReference type="EMBL" id="BMKM01000002">
    <property type="protein sequence ID" value="GGE17253.1"/>
    <property type="molecule type" value="Genomic_DNA"/>
</dbReference>
<dbReference type="InterPro" id="IPR010496">
    <property type="entry name" value="AL/BT2_dom"/>
</dbReference>
<accession>A0A8H9KX72</accession>